<name>A0A0P5DYT4_9CRUS</name>
<accession>A0A0P5DYT4</accession>
<dbReference type="Proteomes" id="UP000076858">
    <property type="component" value="Unassembled WGS sequence"/>
</dbReference>
<gene>
    <name evidence="1" type="ORF">APZ42_015135</name>
</gene>
<evidence type="ECO:0000313" key="2">
    <source>
        <dbReference type="Proteomes" id="UP000076858"/>
    </source>
</evidence>
<dbReference type="EMBL" id="LRGB01000512">
    <property type="protein sequence ID" value="KZS18584.1"/>
    <property type="molecule type" value="Genomic_DNA"/>
</dbReference>
<organism evidence="1 2">
    <name type="scientific">Daphnia magna</name>
    <dbReference type="NCBI Taxonomy" id="35525"/>
    <lineage>
        <taxon>Eukaryota</taxon>
        <taxon>Metazoa</taxon>
        <taxon>Ecdysozoa</taxon>
        <taxon>Arthropoda</taxon>
        <taxon>Crustacea</taxon>
        <taxon>Branchiopoda</taxon>
        <taxon>Diplostraca</taxon>
        <taxon>Cladocera</taxon>
        <taxon>Anomopoda</taxon>
        <taxon>Daphniidae</taxon>
        <taxon>Daphnia</taxon>
    </lineage>
</organism>
<comment type="caution">
    <text evidence="1">The sequence shown here is derived from an EMBL/GenBank/DDBJ whole genome shotgun (WGS) entry which is preliminary data.</text>
</comment>
<proteinExistence type="predicted"/>
<evidence type="ECO:0000313" key="1">
    <source>
        <dbReference type="EMBL" id="KZS18584.1"/>
    </source>
</evidence>
<dbReference type="AlphaFoldDB" id="A0A0P5DYT4"/>
<sequence length="114" mass="12691">MGAARAMCAYRIDVVTSFLIIVLDVCASFDIVWKERASGVRCKWTLEPQLVLGVYVYTRGKKALLMIKLLFHHEEDGPSVIRWGPITQCALDGLDLFLASRDTLPPIPIASQIS</sequence>
<protein>
    <submittedName>
        <fullName evidence="1">Uncharacterized protein</fullName>
    </submittedName>
</protein>
<keyword evidence="2" id="KW-1185">Reference proteome</keyword>
<reference evidence="1 2" key="1">
    <citation type="submission" date="2016-03" db="EMBL/GenBank/DDBJ databases">
        <title>EvidentialGene: Evidence-directed Construction of Genes on Genomes.</title>
        <authorList>
            <person name="Gilbert D.G."/>
            <person name="Choi J.-H."/>
            <person name="Mockaitis K."/>
            <person name="Colbourne J."/>
            <person name="Pfrender M."/>
        </authorList>
    </citation>
    <scope>NUCLEOTIDE SEQUENCE [LARGE SCALE GENOMIC DNA]</scope>
    <source>
        <strain evidence="1 2">Xinb3</strain>
        <tissue evidence="1">Complete organism</tissue>
    </source>
</reference>